<proteinExistence type="predicted"/>
<organism evidence="1 2">
    <name type="scientific">Paenibacillus xylanexedens</name>
    <dbReference type="NCBI Taxonomy" id="528191"/>
    <lineage>
        <taxon>Bacteria</taxon>
        <taxon>Bacillati</taxon>
        <taxon>Bacillota</taxon>
        <taxon>Bacilli</taxon>
        <taxon>Bacillales</taxon>
        <taxon>Paenibacillaceae</taxon>
        <taxon>Paenibacillus</taxon>
    </lineage>
</organism>
<keyword evidence="2" id="KW-1185">Reference proteome</keyword>
<dbReference type="RefSeq" id="WP_211080994.1">
    <property type="nucleotide sequence ID" value="NZ_CBCSLC010000013.1"/>
</dbReference>
<dbReference type="Proteomes" id="UP000810207">
    <property type="component" value="Unassembled WGS sequence"/>
</dbReference>
<dbReference type="EMBL" id="JAGIKV010000001">
    <property type="protein sequence ID" value="MBP2243829.1"/>
    <property type="molecule type" value="Genomic_DNA"/>
</dbReference>
<evidence type="ECO:0000313" key="2">
    <source>
        <dbReference type="Proteomes" id="UP000810207"/>
    </source>
</evidence>
<sequence>MRLKFEMCKADPEYGGYESKFTDGKGRSSTSWWAKPQMSIDHAGPEYLRNRYNNVRTERHDQFIKKRYKEEMIRLRGDI</sequence>
<gene>
    <name evidence="1" type="ORF">J2Z28_000434</name>
</gene>
<comment type="caution">
    <text evidence="1">The sequence shown here is derived from an EMBL/GenBank/DDBJ whole genome shotgun (WGS) entry which is preliminary data.</text>
</comment>
<accession>A0ABS4RM92</accession>
<protein>
    <submittedName>
        <fullName evidence="1">Uncharacterized protein</fullName>
    </submittedName>
</protein>
<reference evidence="1 2" key="1">
    <citation type="submission" date="2021-03" db="EMBL/GenBank/DDBJ databases">
        <title>Genomic Encyclopedia of Type Strains, Phase IV (KMG-IV): sequencing the most valuable type-strain genomes for metagenomic binning, comparative biology and taxonomic classification.</title>
        <authorList>
            <person name="Goeker M."/>
        </authorList>
    </citation>
    <scope>NUCLEOTIDE SEQUENCE [LARGE SCALE GENOMIC DNA]</scope>
    <source>
        <strain evidence="1 2">DSM 21292</strain>
    </source>
</reference>
<evidence type="ECO:0000313" key="1">
    <source>
        <dbReference type="EMBL" id="MBP2243829.1"/>
    </source>
</evidence>
<name>A0ABS4RM92_PAEXY</name>